<comment type="caution">
    <text evidence="16">The sequence shown here is derived from an EMBL/GenBank/DDBJ whole genome shotgun (WGS) entry which is preliminary data.</text>
</comment>
<feature type="domain" description="FTP" evidence="15">
    <location>
        <begin position="78"/>
        <end position="112"/>
    </location>
</feature>
<proteinExistence type="inferred from homology"/>
<feature type="compositionally biased region" description="Polar residues" evidence="12">
    <location>
        <begin position="361"/>
        <end position="373"/>
    </location>
</feature>
<feature type="signal peptide" evidence="13">
    <location>
        <begin position="1"/>
        <end position="19"/>
    </location>
</feature>
<evidence type="ECO:0000256" key="3">
    <source>
        <dbReference type="ARBA" id="ARBA00006006"/>
    </source>
</evidence>
<dbReference type="PANTHER" id="PTHR33478:SF1">
    <property type="entry name" value="EXTRACELLULAR METALLOPROTEINASE MEP"/>
    <property type="match status" value="1"/>
</dbReference>
<evidence type="ECO:0000259" key="15">
    <source>
        <dbReference type="Pfam" id="PF07504"/>
    </source>
</evidence>
<dbReference type="AlphaFoldDB" id="A0A848LM61"/>
<keyword evidence="10" id="KW-0482">Metalloprotease</keyword>
<dbReference type="Pfam" id="PF07504">
    <property type="entry name" value="FTP"/>
    <property type="match status" value="1"/>
</dbReference>
<evidence type="ECO:0000313" key="17">
    <source>
        <dbReference type="Proteomes" id="UP000518300"/>
    </source>
</evidence>
<keyword evidence="7 13" id="KW-0732">Signal</keyword>
<dbReference type="InterPro" id="IPR001842">
    <property type="entry name" value="Peptidase_M36"/>
</dbReference>
<organism evidence="16 17">
    <name type="scientific">Pyxidicoccus fallax</name>
    <dbReference type="NCBI Taxonomy" id="394095"/>
    <lineage>
        <taxon>Bacteria</taxon>
        <taxon>Pseudomonadati</taxon>
        <taxon>Myxococcota</taxon>
        <taxon>Myxococcia</taxon>
        <taxon>Myxococcales</taxon>
        <taxon>Cystobacterineae</taxon>
        <taxon>Myxococcaceae</taxon>
        <taxon>Pyxidicoccus</taxon>
    </lineage>
</organism>
<dbReference type="Pfam" id="PF02225">
    <property type="entry name" value="PA"/>
    <property type="match status" value="1"/>
</dbReference>
<dbReference type="SUPFAM" id="SSF55486">
    <property type="entry name" value="Metalloproteases ('zincins'), catalytic domain"/>
    <property type="match status" value="1"/>
</dbReference>
<evidence type="ECO:0000256" key="4">
    <source>
        <dbReference type="ARBA" id="ARBA00022525"/>
    </source>
</evidence>
<evidence type="ECO:0000256" key="8">
    <source>
        <dbReference type="ARBA" id="ARBA00022801"/>
    </source>
</evidence>
<reference evidence="16 17" key="1">
    <citation type="submission" date="2020-04" db="EMBL/GenBank/DDBJ databases">
        <title>Draft genome of Pyxidicoccus fallax type strain.</title>
        <authorList>
            <person name="Whitworth D.E."/>
        </authorList>
    </citation>
    <scope>NUCLEOTIDE SEQUENCE [LARGE SCALE GENOMIC DNA]</scope>
    <source>
        <strain evidence="16 17">DSM 14698</strain>
    </source>
</reference>
<evidence type="ECO:0000313" key="16">
    <source>
        <dbReference type="EMBL" id="NMO18801.1"/>
    </source>
</evidence>
<keyword evidence="4" id="KW-0964">Secreted</keyword>
<feature type="chain" id="PRO_5032337541" evidence="13">
    <location>
        <begin position="20"/>
        <end position="720"/>
    </location>
</feature>
<dbReference type="SUPFAM" id="SSF52025">
    <property type="entry name" value="PA domain"/>
    <property type="match status" value="1"/>
</dbReference>
<protein>
    <submittedName>
        <fullName evidence="16">Peptidase M36</fullName>
    </submittedName>
</protein>
<evidence type="ECO:0000256" key="6">
    <source>
        <dbReference type="ARBA" id="ARBA00022723"/>
    </source>
</evidence>
<dbReference type="InterPro" id="IPR003137">
    <property type="entry name" value="PA_domain"/>
</dbReference>
<feature type="domain" description="PA" evidence="14">
    <location>
        <begin position="422"/>
        <end position="512"/>
    </location>
</feature>
<keyword evidence="9" id="KW-0862">Zinc</keyword>
<dbReference type="Gene3D" id="3.50.30.30">
    <property type="match status" value="1"/>
</dbReference>
<gene>
    <name evidence="16" type="ORF">HG543_28635</name>
</gene>
<comment type="similarity">
    <text evidence="3">Belongs to the peptidase M36 family.</text>
</comment>
<sequence length="720" mass="75085">MHLRGAVFGFVAFSSVTFAAPAPSDELAEVRARVYRSDGALTGPSRSGASAVAAGFLRARGVSDATVGSLRATEARQGRITHVRFEQHVGGLRVHGAYAKAAVNDQGELIHFIDGTSKAGAVASARVSESDAVGVALRSLYPELRDTQPAEQSRDGNTVSFAGSAFFHRGPTVERVAYAASNGTLRTGFLVETWTAKTNQLIHTLVSGEGRVLSTESRTASDRYNVFTNDPSKTLQAIVSGPGAGNVQSPIGWLNSSGQTTRLIAGNNVRSYLDVDANNAPDSGGTAVTNGDFLTAADLTQNPTTADNRNVSVQNLFYLNNVIHDTLYRYGFNEAAMNFQENNFGKGGVGSDSVDAEAQDGSGTDNANFSTPADGTNPRMQMYLWTGIGSHQVSVVTPASIAGIYVAQGDGEFGPALTTTGVSGDIVLVNDGVGTTSDGCESIPSGSLTGKIALIDRGVCGFSVKVKNAQLAGAVGAIVANNQGDGVMSMGGADSTINIPSVFVGQTTGATLRSVTGVSGTIRKSPTAPLQRDSSVDSDVVFHEYGHGLTWRMIGSMSGPISGAIGEGMSDVLAVILNDNDRVGEYSASSDLGIRSAPYTNYPRTYGDVAGTGVHFDGEVYGAIGWQLWLNFQAAGVSKDTLLTYLIDGMNYTPAGPYYEHMRDGILQSVANAGNAHRCLVWSAFAKYGVGVGAQATLKRSKGVMTPVITQSFAKPADCP</sequence>
<dbReference type="GO" id="GO:0004222">
    <property type="term" value="F:metalloendopeptidase activity"/>
    <property type="evidence" value="ECO:0007669"/>
    <property type="project" value="InterPro"/>
</dbReference>
<dbReference type="Proteomes" id="UP000518300">
    <property type="component" value="Unassembled WGS sequence"/>
</dbReference>
<comment type="cofactor">
    <cofactor evidence="1">
        <name>Zn(2+)</name>
        <dbReference type="ChEBI" id="CHEBI:29105"/>
    </cofactor>
</comment>
<evidence type="ECO:0000256" key="1">
    <source>
        <dbReference type="ARBA" id="ARBA00001947"/>
    </source>
</evidence>
<dbReference type="Gene3D" id="3.10.170.10">
    <property type="match status" value="1"/>
</dbReference>
<dbReference type="InterPro" id="IPR011096">
    <property type="entry name" value="FTP_domain"/>
</dbReference>
<feature type="region of interest" description="Disordered" evidence="12">
    <location>
        <begin position="348"/>
        <end position="373"/>
    </location>
</feature>
<dbReference type="GO" id="GO:0008270">
    <property type="term" value="F:zinc ion binding"/>
    <property type="evidence" value="ECO:0007669"/>
    <property type="project" value="InterPro"/>
</dbReference>
<dbReference type="InterPro" id="IPR046450">
    <property type="entry name" value="PA_dom_sf"/>
</dbReference>
<evidence type="ECO:0000256" key="10">
    <source>
        <dbReference type="ARBA" id="ARBA00023049"/>
    </source>
</evidence>
<evidence type="ECO:0000256" key="12">
    <source>
        <dbReference type="SAM" id="MobiDB-lite"/>
    </source>
</evidence>
<evidence type="ECO:0000256" key="13">
    <source>
        <dbReference type="SAM" id="SignalP"/>
    </source>
</evidence>
<name>A0A848LM61_9BACT</name>
<dbReference type="PANTHER" id="PTHR33478">
    <property type="entry name" value="EXTRACELLULAR METALLOPROTEINASE MEP"/>
    <property type="match status" value="1"/>
</dbReference>
<evidence type="ECO:0000256" key="7">
    <source>
        <dbReference type="ARBA" id="ARBA00022729"/>
    </source>
</evidence>
<comment type="subcellular location">
    <subcellularLocation>
        <location evidence="2">Secreted</location>
    </subcellularLocation>
</comment>
<evidence type="ECO:0000256" key="5">
    <source>
        <dbReference type="ARBA" id="ARBA00022670"/>
    </source>
</evidence>
<dbReference type="InterPro" id="IPR050371">
    <property type="entry name" value="Fungal_virulence_M36"/>
</dbReference>
<evidence type="ECO:0000256" key="11">
    <source>
        <dbReference type="ARBA" id="ARBA00023145"/>
    </source>
</evidence>
<dbReference type="EMBL" id="JABBJJ010000154">
    <property type="protein sequence ID" value="NMO18801.1"/>
    <property type="molecule type" value="Genomic_DNA"/>
</dbReference>
<dbReference type="Pfam" id="PF02128">
    <property type="entry name" value="Peptidase_M36"/>
    <property type="match status" value="1"/>
</dbReference>
<dbReference type="CDD" id="cd04818">
    <property type="entry name" value="PA_subtilisin_1"/>
    <property type="match status" value="1"/>
</dbReference>
<keyword evidence="5" id="KW-0645">Protease</keyword>
<keyword evidence="6" id="KW-0479">Metal-binding</keyword>
<dbReference type="Gene3D" id="1.10.390.10">
    <property type="entry name" value="Neutral Protease Domain 2"/>
    <property type="match status" value="1"/>
</dbReference>
<keyword evidence="8" id="KW-0378">Hydrolase</keyword>
<dbReference type="InterPro" id="IPR027268">
    <property type="entry name" value="Peptidase_M4/M1_CTD_sf"/>
</dbReference>
<keyword evidence="17" id="KW-1185">Reference proteome</keyword>
<keyword evidence="11" id="KW-0865">Zymogen</keyword>
<evidence type="ECO:0000256" key="9">
    <source>
        <dbReference type="ARBA" id="ARBA00022833"/>
    </source>
</evidence>
<evidence type="ECO:0000259" key="14">
    <source>
        <dbReference type="Pfam" id="PF02225"/>
    </source>
</evidence>
<evidence type="ECO:0000256" key="2">
    <source>
        <dbReference type="ARBA" id="ARBA00004613"/>
    </source>
</evidence>
<accession>A0A848LM61</accession>
<dbReference type="GO" id="GO:0005615">
    <property type="term" value="C:extracellular space"/>
    <property type="evidence" value="ECO:0007669"/>
    <property type="project" value="InterPro"/>
</dbReference>
<dbReference type="GO" id="GO:0006508">
    <property type="term" value="P:proteolysis"/>
    <property type="evidence" value="ECO:0007669"/>
    <property type="project" value="UniProtKB-KW"/>
</dbReference>